<dbReference type="RefSeq" id="WP_121864158.1">
    <property type="nucleotide sequence ID" value="NZ_RDEX01000001.1"/>
</dbReference>
<evidence type="ECO:0000256" key="6">
    <source>
        <dbReference type="SAM" id="Phobius"/>
    </source>
</evidence>
<dbReference type="PANTHER" id="PTHR34857">
    <property type="entry name" value="SLL0384 PROTEIN"/>
    <property type="match status" value="1"/>
</dbReference>
<keyword evidence="3 6" id="KW-0812">Transmembrane</keyword>
<evidence type="ECO:0000256" key="3">
    <source>
        <dbReference type="ARBA" id="ARBA00022692"/>
    </source>
</evidence>
<keyword evidence="2" id="KW-1003">Cell membrane</keyword>
<dbReference type="AlphaFoldDB" id="A0A3L9L6B9"/>
<dbReference type="Pfam" id="PF02361">
    <property type="entry name" value="CbiQ"/>
    <property type="match status" value="1"/>
</dbReference>
<feature type="transmembrane region" description="Helical" evidence="6">
    <location>
        <begin position="108"/>
        <end position="131"/>
    </location>
</feature>
<evidence type="ECO:0000313" key="7">
    <source>
        <dbReference type="EMBL" id="RLY94235.1"/>
    </source>
</evidence>
<feature type="transmembrane region" description="Helical" evidence="6">
    <location>
        <begin position="70"/>
        <end position="96"/>
    </location>
</feature>
<keyword evidence="8" id="KW-1185">Reference proteome</keyword>
<feature type="transmembrane region" description="Helical" evidence="6">
    <location>
        <begin position="20"/>
        <end position="39"/>
    </location>
</feature>
<proteinExistence type="predicted"/>
<comment type="subcellular location">
    <subcellularLocation>
        <location evidence="1">Membrane</location>
        <topology evidence="1">Multi-pass membrane protein</topology>
    </subcellularLocation>
</comment>
<reference evidence="7 8" key="1">
    <citation type="submission" date="2018-10" db="EMBL/GenBank/DDBJ databases">
        <title>Kocuria tytonicola, new bacteria from the preen glands of American barn owls (Tyto furcata).</title>
        <authorList>
            <person name="Braun M.S."/>
            <person name="Wang E."/>
            <person name="Zimmermann S."/>
            <person name="Boutin S."/>
            <person name="Wagner H."/>
            <person name="Wink M."/>
        </authorList>
    </citation>
    <scope>NUCLEOTIDE SEQUENCE [LARGE SCALE GENOMIC DNA]</scope>
    <source>
        <strain evidence="7 8">473</strain>
    </source>
</reference>
<evidence type="ECO:0000256" key="4">
    <source>
        <dbReference type="ARBA" id="ARBA00022989"/>
    </source>
</evidence>
<keyword evidence="5 6" id="KW-0472">Membrane</keyword>
<feature type="transmembrane region" description="Helical" evidence="6">
    <location>
        <begin position="239"/>
        <end position="259"/>
    </location>
</feature>
<gene>
    <name evidence="7" type="ORF">EAE32_03200</name>
</gene>
<evidence type="ECO:0000313" key="8">
    <source>
        <dbReference type="Proteomes" id="UP000277871"/>
    </source>
</evidence>
<dbReference type="Proteomes" id="UP000277871">
    <property type="component" value="Unassembled WGS sequence"/>
</dbReference>
<accession>A0A3L9L6B9</accession>
<evidence type="ECO:0000256" key="5">
    <source>
        <dbReference type="ARBA" id="ARBA00023136"/>
    </source>
</evidence>
<dbReference type="EMBL" id="RDEX01000001">
    <property type="protein sequence ID" value="RLY94235.1"/>
    <property type="molecule type" value="Genomic_DNA"/>
</dbReference>
<keyword evidence="4 6" id="KW-1133">Transmembrane helix</keyword>
<dbReference type="InterPro" id="IPR051611">
    <property type="entry name" value="ECF_transporter_component"/>
</dbReference>
<feature type="transmembrane region" description="Helical" evidence="6">
    <location>
        <begin position="46"/>
        <end position="64"/>
    </location>
</feature>
<dbReference type="GO" id="GO:0005886">
    <property type="term" value="C:plasma membrane"/>
    <property type="evidence" value="ECO:0007669"/>
    <property type="project" value="UniProtKB-ARBA"/>
</dbReference>
<feature type="transmembrane region" description="Helical" evidence="6">
    <location>
        <begin position="151"/>
        <end position="175"/>
    </location>
</feature>
<protein>
    <submittedName>
        <fullName evidence="7">Energy-coupling factor transporter transmembrane protein EcfT</fullName>
    </submittedName>
</protein>
<dbReference type="InterPro" id="IPR003339">
    <property type="entry name" value="ABC/ECF_trnsptr_transmembrane"/>
</dbReference>
<comment type="caution">
    <text evidence="7">The sequence shown here is derived from an EMBL/GenBank/DDBJ whole genome shotgun (WGS) entry which is preliminary data.</text>
</comment>
<dbReference type="PANTHER" id="PTHR34857:SF2">
    <property type="entry name" value="SLL0384 PROTEIN"/>
    <property type="match status" value="1"/>
</dbReference>
<evidence type="ECO:0000256" key="2">
    <source>
        <dbReference type="ARBA" id="ARBA00022475"/>
    </source>
</evidence>
<organism evidence="7 8">
    <name type="scientific">Kocuria tytonicola</name>
    <dbReference type="NCBI Taxonomy" id="2055946"/>
    <lineage>
        <taxon>Bacteria</taxon>
        <taxon>Bacillati</taxon>
        <taxon>Actinomycetota</taxon>
        <taxon>Actinomycetes</taxon>
        <taxon>Micrococcales</taxon>
        <taxon>Micrococcaceae</taxon>
        <taxon>Kocuria</taxon>
    </lineage>
</organism>
<evidence type="ECO:0000256" key="1">
    <source>
        <dbReference type="ARBA" id="ARBA00004141"/>
    </source>
</evidence>
<name>A0A3L9L6B9_9MICC</name>
<sequence>MSTVTAPSMFAPRTGFLARANPVVKLLGALLITLMIVVSADPVTNAVALAGQLVLLAGVGLGPWRLLTTLWPVVLAAVISGWGTAMLSTAGGPVLLHVGWVSITTGSLAAGAAIALRGLAIALPGITVLLTTDPTDLADGLAQTLRLPARFVLAALAALRLVEVMVTEWGVLAAARRARGAGGGRGPWNALREFGGQAFTLLVQSLRRATRLAMTMEARGFGAGPRTWARTLHYGRVDVLVGAAVVLTAVGALAVSMSLGTHRFIWQ</sequence>
<dbReference type="CDD" id="cd16914">
    <property type="entry name" value="EcfT"/>
    <property type="match status" value="1"/>
</dbReference>